<accession>A0A2J6TX85</accession>
<dbReference type="InterPro" id="IPR007568">
    <property type="entry name" value="RTA1"/>
</dbReference>
<evidence type="ECO:0000313" key="6">
    <source>
        <dbReference type="EMBL" id="PMD67591.1"/>
    </source>
</evidence>
<feature type="transmembrane region" description="Helical" evidence="5">
    <location>
        <begin position="133"/>
        <end position="157"/>
    </location>
</feature>
<evidence type="ECO:0000256" key="1">
    <source>
        <dbReference type="ARBA" id="ARBA00004141"/>
    </source>
</evidence>
<dbReference type="GeneID" id="36590393"/>
<evidence type="ECO:0000256" key="2">
    <source>
        <dbReference type="ARBA" id="ARBA00022692"/>
    </source>
</evidence>
<dbReference type="PANTHER" id="PTHR31465">
    <property type="entry name" value="PROTEIN RTA1-RELATED"/>
    <property type="match status" value="1"/>
</dbReference>
<reference evidence="6 7" key="1">
    <citation type="submission" date="2016-04" db="EMBL/GenBank/DDBJ databases">
        <title>A degradative enzymes factory behind the ericoid mycorrhizal symbiosis.</title>
        <authorList>
            <consortium name="DOE Joint Genome Institute"/>
            <person name="Martino E."/>
            <person name="Morin E."/>
            <person name="Grelet G."/>
            <person name="Kuo A."/>
            <person name="Kohler A."/>
            <person name="Daghino S."/>
            <person name="Barry K."/>
            <person name="Choi C."/>
            <person name="Cichocki N."/>
            <person name="Clum A."/>
            <person name="Copeland A."/>
            <person name="Hainaut M."/>
            <person name="Haridas S."/>
            <person name="Labutti K."/>
            <person name="Lindquist E."/>
            <person name="Lipzen A."/>
            <person name="Khouja H.-R."/>
            <person name="Murat C."/>
            <person name="Ohm R."/>
            <person name="Olson A."/>
            <person name="Spatafora J."/>
            <person name="Veneault-Fourrey C."/>
            <person name="Henrissat B."/>
            <person name="Grigoriev I."/>
            <person name="Martin F."/>
            <person name="Perotto S."/>
        </authorList>
    </citation>
    <scope>NUCLEOTIDE SEQUENCE [LARGE SCALE GENOMIC DNA]</scope>
    <source>
        <strain evidence="6 7">E</strain>
    </source>
</reference>
<protein>
    <submittedName>
        <fullName evidence="6">Putative RTA1 domain protein</fullName>
    </submittedName>
</protein>
<feature type="transmembrane region" description="Helical" evidence="5">
    <location>
        <begin position="31"/>
        <end position="49"/>
    </location>
</feature>
<dbReference type="AlphaFoldDB" id="A0A2J6TX85"/>
<keyword evidence="3 5" id="KW-1133">Transmembrane helix</keyword>
<dbReference type="STRING" id="1095630.A0A2J6TX85"/>
<dbReference type="OrthoDB" id="3358017at2759"/>
<organism evidence="6 7">
    <name type="scientific">Hyaloscypha bicolor E</name>
    <dbReference type="NCBI Taxonomy" id="1095630"/>
    <lineage>
        <taxon>Eukaryota</taxon>
        <taxon>Fungi</taxon>
        <taxon>Dikarya</taxon>
        <taxon>Ascomycota</taxon>
        <taxon>Pezizomycotina</taxon>
        <taxon>Leotiomycetes</taxon>
        <taxon>Helotiales</taxon>
        <taxon>Hyaloscyphaceae</taxon>
        <taxon>Hyaloscypha</taxon>
        <taxon>Hyaloscypha bicolor</taxon>
    </lineage>
</organism>
<keyword evidence="4 5" id="KW-0472">Membrane</keyword>
<dbReference type="Proteomes" id="UP000235371">
    <property type="component" value="Unassembled WGS sequence"/>
</dbReference>
<dbReference type="PANTHER" id="PTHR31465:SF1">
    <property type="entry name" value="PROTEIN RTA1-RELATED"/>
    <property type="match status" value="1"/>
</dbReference>
<evidence type="ECO:0000313" key="7">
    <source>
        <dbReference type="Proteomes" id="UP000235371"/>
    </source>
</evidence>
<dbReference type="GO" id="GO:0016020">
    <property type="term" value="C:membrane"/>
    <property type="evidence" value="ECO:0007669"/>
    <property type="project" value="UniProtKB-SubCell"/>
</dbReference>
<feature type="transmembrane region" description="Helical" evidence="5">
    <location>
        <begin position="56"/>
        <end position="75"/>
    </location>
</feature>
<dbReference type="InParanoid" id="A0A2J6TX85"/>
<evidence type="ECO:0000256" key="4">
    <source>
        <dbReference type="ARBA" id="ARBA00023136"/>
    </source>
</evidence>
<evidence type="ECO:0000256" key="3">
    <source>
        <dbReference type="ARBA" id="ARBA00022989"/>
    </source>
</evidence>
<keyword evidence="2 5" id="KW-0812">Transmembrane</keyword>
<proteinExistence type="predicted"/>
<dbReference type="Pfam" id="PF04479">
    <property type="entry name" value="RTA1"/>
    <property type="match status" value="1"/>
</dbReference>
<feature type="transmembrane region" description="Helical" evidence="5">
    <location>
        <begin position="169"/>
        <end position="192"/>
    </location>
</feature>
<gene>
    <name evidence="6" type="ORF">K444DRAFT_623739</name>
</gene>
<feature type="transmembrane region" description="Helical" evidence="5">
    <location>
        <begin position="248"/>
        <end position="268"/>
    </location>
</feature>
<comment type="subcellular location">
    <subcellularLocation>
        <location evidence="1">Membrane</location>
        <topology evidence="1">Multi-pass membrane protein</topology>
    </subcellularLocation>
</comment>
<feature type="transmembrane region" description="Helical" evidence="5">
    <location>
        <begin position="91"/>
        <end position="113"/>
    </location>
</feature>
<evidence type="ECO:0000256" key="5">
    <source>
        <dbReference type="SAM" id="Phobius"/>
    </source>
</evidence>
<name>A0A2J6TX85_9HELO</name>
<dbReference type="RefSeq" id="XP_024744495.1">
    <property type="nucleotide sequence ID" value="XM_024882316.1"/>
</dbReference>
<sequence>MATPTASGAVVTSTVATASTSDFYNYNPTKTGASIVAILFVVVSLTHLIKVFRHRAWFFFPMIVGGVLECIGYVARVKSAQETPDWTEGPYIVQALTILVAPALVAATIYMILGRIILATDGETFSLVRKKWLTKIFVCGDVLSFFVLAGGSALLASKKESLLKLGQNLILVGLFIQIVFFGLFIVVSYLFHTRIHRNPTPISLSPNLNWQQALYVLYAASLLVMVRSVVRVIEYIQGTDGYILSHEVFLYVFDAALMFIAIAIFVLWHPSPMLGLDKRGKKGDSEWYPLGGTARP</sequence>
<dbReference type="EMBL" id="KZ613740">
    <property type="protein sequence ID" value="PMD67591.1"/>
    <property type="molecule type" value="Genomic_DNA"/>
</dbReference>
<feature type="transmembrane region" description="Helical" evidence="5">
    <location>
        <begin position="213"/>
        <end position="236"/>
    </location>
</feature>
<keyword evidence="7" id="KW-1185">Reference proteome</keyword>
<dbReference type="FunCoup" id="A0A2J6TX85">
    <property type="interactions" value="32"/>
</dbReference>